<dbReference type="Gramene" id="ERM98296">
    <property type="protein sequence ID" value="ERM98296"/>
    <property type="gene ID" value="AMTR_s01250p00009040"/>
</dbReference>
<organism evidence="4 5">
    <name type="scientific">Amborella trichopoda</name>
    <dbReference type="NCBI Taxonomy" id="13333"/>
    <lineage>
        <taxon>Eukaryota</taxon>
        <taxon>Viridiplantae</taxon>
        <taxon>Streptophyta</taxon>
        <taxon>Embryophyta</taxon>
        <taxon>Tracheophyta</taxon>
        <taxon>Spermatophyta</taxon>
        <taxon>Magnoliopsida</taxon>
        <taxon>Amborellales</taxon>
        <taxon>Amborellaceae</taxon>
        <taxon>Amborella</taxon>
    </lineage>
</organism>
<keyword evidence="5" id="KW-1185">Reference proteome</keyword>
<evidence type="ECO:0000256" key="2">
    <source>
        <dbReference type="SAM" id="MobiDB-lite"/>
    </source>
</evidence>
<dbReference type="Gene3D" id="2.40.70.10">
    <property type="entry name" value="Acid Proteases"/>
    <property type="match status" value="1"/>
</dbReference>
<dbReference type="GO" id="GO:0008270">
    <property type="term" value="F:zinc ion binding"/>
    <property type="evidence" value="ECO:0007669"/>
    <property type="project" value="UniProtKB-KW"/>
</dbReference>
<dbReference type="PANTHER" id="PTHR15503">
    <property type="entry name" value="LDOC1 RELATED"/>
    <property type="match status" value="1"/>
</dbReference>
<dbReference type="Proteomes" id="UP000017836">
    <property type="component" value="Unassembled WGS sequence"/>
</dbReference>
<keyword evidence="1" id="KW-0863">Zinc-finger</keyword>
<evidence type="ECO:0000313" key="4">
    <source>
        <dbReference type="EMBL" id="ERM98296.1"/>
    </source>
</evidence>
<dbReference type="PROSITE" id="PS00141">
    <property type="entry name" value="ASP_PROTEASE"/>
    <property type="match status" value="1"/>
</dbReference>
<dbReference type="PANTHER" id="PTHR15503:SF45">
    <property type="entry name" value="RNA-DIRECTED DNA POLYMERASE HOMOLOG"/>
    <property type="match status" value="1"/>
</dbReference>
<feature type="region of interest" description="Disordered" evidence="2">
    <location>
        <begin position="1"/>
        <end position="31"/>
    </location>
</feature>
<keyword evidence="1" id="KW-0479">Metal-binding</keyword>
<dbReference type="SMART" id="SM00343">
    <property type="entry name" value="ZnF_C2HC"/>
    <property type="match status" value="1"/>
</dbReference>
<dbReference type="InterPro" id="IPR001878">
    <property type="entry name" value="Znf_CCHC"/>
</dbReference>
<dbReference type="InterPro" id="IPR001969">
    <property type="entry name" value="Aspartic_peptidase_AS"/>
</dbReference>
<gene>
    <name evidence="4" type="ORF">AMTR_s01250p00009040</name>
</gene>
<feature type="non-terminal residue" evidence="4">
    <location>
        <position position="296"/>
    </location>
</feature>
<dbReference type="GO" id="GO:0003676">
    <property type="term" value="F:nucleic acid binding"/>
    <property type="evidence" value="ECO:0007669"/>
    <property type="project" value="InterPro"/>
</dbReference>
<dbReference type="Pfam" id="PF00098">
    <property type="entry name" value="zf-CCHC"/>
    <property type="match status" value="1"/>
</dbReference>
<feature type="compositionally biased region" description="Low complexity" evidence="2">
    <location>
        <begin position="12"/>
        <end position="23"/>
    </location>
</feature>
<reference evidence="5" key="1">
    <citation type="journal article" date="2013" name="Science">
        <title>The Amborella genome and the evolution of flowering plants.</title>
        <authorList>
            <consortium name="Amborella Genome Project"/>
        </authorList>
    </citation>
    <scope>NUCLEOTIDE SEQUENCE [LARGE SCALE GENOMIC DNA]</scope>
</reference>
<dbReference type="GO" id="GO:0004190">
    <property type="term" value="F:aspartic-type endopeptidase activity"/>
    <property type="evidence" value="ECO:0007669"/>
    <property type="project" value="InterPro"/>
</dbReference>
<dbReference type="HOGENOM" id="CLU_941929_0_0_1"/>
<dbReference type="AlphaFoldDB" id="W1NP78"/>
<keyword evidence="1" id="KW-0862">Zinc</keyword>
<dbReference type="InterPro" id="IPR021109">
    <property type="entry name" value="Peptidase_aspartic_dom_sf"/>
</dbReference>
<dbReference type="PROSITE" id="PS50158">
    <property type="entry name" value="ZF_CCHC"/>
    <property type="match status" value="1"/>
</dbReference>
<dbReference type="CDD" id="cd00303">
    <property type="entry name" value="retropepsin_like"/>
    <property type="match status" value="1"/>
</dbReference>
<sequence>MHPRRTGRGARELAGLRAAGEGENPLPPPNWEQLYAAMQETIRQQGEQIRELREQRAQPALNLNPDPPAPLVVPPDAGNRLEPLYERFRKQNPPVFEGGADPLKAEQWMKAQIRKKNIARRDSWKQSAGAGSGRGTDLGDRRKRPSETSAAGPNKRFQGNQGFRRSGNENWRTFPECPRCKRHHLGECQARACFHCGMVGHMKRNCPQLLRLEQKKDDTPAPARVFALTQAEADAGPSTVTGQLSVAGTLLTVLIDSGATHSYISSRIIEKLNKPSDVLSRGFGTLLPTGELVISS</sequence>
<name>W1NP78_AMBTC</name>
<evidence type="ECO:0000313" key="5">
    <source>
        <dbReference type="Proteomes" id="UP000017836"/>
    </source>
</evidence>
<accession>W1NP78</accession>
<evidence type="ECO:0000259" key="3">
    <source>
        <dbReference type="PROSITE" id="PS50158"/>
    </source>
</evidence>
<protein>
    <recommendedName>
        <fullName evidence="3">CCHC-type domain-containing protein</fullName>
    </recommendedName>
</protein>
<dbReference type="Pfam" id="PF08284">
    <property type="entry name" value="RVP_2"/>
    <property type="match status" value="1"/>
</dbReference>
<dbReference type="Gene3D" id="4.10.60.10">
    <property type="entry name" value="Zinc finger, CCHC-type"/>
    <property type="match status" value="1"/>
</dbReference>
<dbReference type="GO" id="GO:0006508">
    <property type="term" value="P:proteolysis"/>
    <property type="evidence" value="ECO:0007669"/>
    <property type="project" value="InterPro"/>
</dbReference>
<feature type="region of interest" description="Disordered" evidence="2">
    <location>
        <begin position="116"/>
        <end position="169"/>
    </location>
</feature>
<feature type="domain" description="CCHC-type" evidence="3">
    <location>
        <begin position="193"/>
        <end position="208"/>
    </location>
</feature>
<feature type="compositionally biased region" description="Polar residues" evidence="2">
    <location>
        <begin position="147"/>
        <end position="169"/>
    </location>
</feature>
<evidence type="ECO:0000256" key="1">
    <source>
        <dbReference type="PROSITE-ProRule" id="PRU00047"/>
    </source>
</evidence>
<proteinExistence type="predicted"/>
<dbReference type="EMBL" id="KI395393">
    <property type="protein sequence ID" value="ERM98296.1"/>
    <property type="molecule type" value="Genomic_DNA"/>
</dbReference>
<dbReference type="InterPro" id="IPR032567">
    <property type="entry name" value="RTL1-rel"/>
</dbReference>